<dbReference type="Proteomes" id="UP000464787">
    <property type="component" value="Chromosome"/>
</dbReference>
<evidence type="ECO:0000313" key="2">
    <source>
        <dbReference type="EMBL" id="QHI98972.1"/>
    </source>
</evidence>
<dbReference type="AlphaFoldDB" id="A0A857J7I5"/>
<feature type="region of interest" description="Disordered" evidence="1">
    <location>
        <begin position="76"/>
        <end position="115"/>
    </location>
</feature>
<reference evidence="2 3" key="1">
    <citation type="submission" date="2020-01" db="EMBL/GenBank/DDBJ databases">
        <title>Genome sequencing of strain KACC 21265.</title>
        <authorList>
            <person name="Heo J."/>
            <person name="Kim S.-J."/>
            <person name="Kim J.-S."/>
            <person name="Hong S.-B."/>
            <person name="Kwon S.-W."/>
        </authorList>
    </citation>
    <scope>NUCLEOTIDE SEQUENCE [LARGE SCALE GENOMIC DNA]</scope>
    <source>
        <strain evidence="2 3">KACC 21265</strain>
    </source>
</reference>
<keyword evidence="3" id="KW-1185">Reference proteome</keyword>
<proteinExistence type="predicted"/>
<protein>
    <submittedName>
        <fullName evidence="2">Uncharacterized protein</fullName>
    </submittedName>
</protein>
<name>A0A857J7I5_9BURK</name>
<evidence type="ECO:0000256" key="1">
    <source>
        <dbReference type="SAM" id="MobiDB-lite"/>
    </source>
</evidence>
<gene>
    <name evidence="2" type="ORF">GT347_13830</name>
</gene>
<sequence length="115" mass="13364">MTFYSAESLNKYCPPGCYEPTIPFFRWLRNKKRRFVYPGTDVVTVRLVVREGTAETVHFSGPSWLLARVDTPYVLKHKDDRPPPHRARKINPHWNPDPEVVNARIAGARRPPPTR</sequence>
<organism evidence="2 3">
    <name type="scientific">Xylophilus rhododendri</name>
    <dbReference type="NCBI Taxonomy" id="2697032"/>
    <lineage>
        <taxon>Bacteria</taxon>
        <taxon>Pseudomonadati</taxon>
        <taxon>Pseudomonadota</taxon>
        <taxon>Betaproteobacteria</taxon>
        <taxon>Burkholderiales</taxon>
        <taxon>Xylophilus</taxon>
    </lineage>
</organism>
<dbReference type="EMBL" id="CP047650">
    <property type="protein sequence ID" value="QHI98972.1"/>
    <property type="molecule type" value="Genomic_DNA"/>
</dbReference>
<accession>A0A857J7I5</accession>
<evidence type="ECO:0000313" key="3">
    <source>
        <dbReference type="Proteomes" id="UP000464787"/>
    </source>
</evidence>
<dbReference type="RefSeq" id="WP_160552655.1">
    <property type="nucleotide sequence ID" value="NZ_CP047650.1"/>
</dbReference>
<dbReference type="KEGG" id="xyk:GT347_13830"/>